<evidence type="ECO:0000256" key="1">
    <source>
        <dbReference type="ARBA" id="ARBA00023125"/>
    </source>
</evidence>
<reference evidence="4 5" key="1">
    <citation type="submission" date="2021-03" db="EMBL/GenBank/DDBJ databases">
        <title>Sequencing the genomes of 1000 actinobacteria strains.</title>
        <authorList>
            <person name="Klenk H.-P."/>
        </authorList>
    </citation>
    <scope>NUCLEOTIDE SEQUENCE [LARGE SCALE GENOMIC DNA]</scope>
    <source>
        <strain evidence="4 5">DSM 24221</strain>
    </source>
</reference>
<evidence type="ECO:0008006" key="6">
    <source>
        <dbReference type="Google" id="ProtNLM"/>
    </source>
</evidence>
<protein>
    <recommendedName>
        <fullName evidence="6">Lsr2 family protein</fullName>
    </recommendedName>
</protein>
<proteinExistence type="predicted"/>
<dbReference type="Pfam" id="PF11774">
    <property type="entry name" value="Lsr2"/>
    <property type="match status" value="1"/>
</dbReference>
<dbReference type="Gene3D" id="4.10.320.10">
    <property type="entry name" value="E3-binding domain"/>
    <property type="match status" value="1"/>
</dbReference>
<feature type="domain" description="Lsr2 DNA-binding" evidence="3">
    <location>
        <begin position="79"/>
        <end position="113"/>
    </location>
</feature>
<evidence type="ECO:0000259" key="2">
    <source>
        <dbReference type="Pfam" id="PF11774"/>
    </source>
</evidence>
<dbReference type="InterPro" id="IPR024412">
    <property type="entry name" value="Lsr2_dim_dom"/>
</dbReference>
<dbReference type="Pfam" id="PF23359">
    <property type="entry name" value="Lsr2_DNA-bd"/>
    <property type="match status" value="1"/>
</dbReference>
<gene>
    <name evidence="4" type="ORF">JOF34_001827</name>
</gene>
<dbReference type="InterPro" id="IPR036625">
    <property type="entry name" value="E3-bd_dom_sf"/>
</dbReference>
<dbReference type="Gene3D" id="3.30.60.230">
    <property type="entry name" value="Lsr2, dimerization domain"/>
    <property type="match status" value="1"/>
</dbReference>
<accession>A0ABS4ZIZ4</accession>
<sequence>MAKQVIHQLIDDIDGTVLEPGRGVSVSFSLEGKSYEIDLTEANAEKLKAALEPYVAAGRRVMSTVGATRRPTRKPVSGGRDLTAVREWARAQGHTVSDRGRVPDAILQAYDAAH</sequence>
<dbReference type="InterPro" id="IPR055370">
    <property type="entry name" value="Lsr2_DNA-bd"/>
</dbReference>
<dbReference type="RefSeq" id="WP_165134454.1">
    <property type="nucleotide sequence ID" value="NZ_CP049253.1"/>
</dbReference>
<name>A0ABS4ZIZ4_9MICO</name>
<evidence type="ECO:0000259" key="3">
    <source>
        <dbReference type="Pfam" id="PF23359"/>
    </source>
</evidence>
<organism evidence="4 5">
    <name type="scientific">Microbacterium amylolyticum</name>
    <dbReference type="NCBI Taxonomy" id="936337"/>
    <lineage>
        <taxon>Bacteria</taxon>
        <taxon>Bacillati</taxon>
        <taxon>Actinomycetota</taxon>
        <taxon>Actinomycetes</taxon>
        <taxon>Micrococcales</taxon>
        <taxon>Microbacteriaceae</taxon>
        <taxon>Microbacterium</taxon>
    </lineage>
</organism>
<evidence type="ECO:0000313" key="5">
    <source>
        <dbReference type="Proteomes" id="UP001519362"/>
    </source>
</evidence>
<dbReference type="EMBL" id="JAGIOL010000001">
    <property type="protein sequence ID" value="MBP2437241.1"/>
    <property type="molecule type" value="Genomic_DNA"/>
</dbReference>
<dbReference type="InterPro" id="IPR042261">
    <property type="entry name" value="Lsr2-like_dimerization"/>
</dbReference>
<comment type="caution">
    <text evidence="4">The sequence shown here is derived from an EMBL/GenBank/DDBJ whole genome shotgun (WGS) entry which is preliminary data.</text>
</comment>
<keyword evidence="1" id="KW-0238">DNA-binding</keyword>
<dbReference type="Proteomes" id="UP001519362">
    <property type="component" value="Unassembled WGS sequence"/>
</dbReference>
<feature type="domain" description="Lsr2 dimerization" evidence="2">
    <location>
        <begin position="1"/>
        <end position="61"/>
    </location>
</feature>
<keyword evidence="5" id="KW-1185">Reference proteome</keyword>
<evidence type="ECO:0000313" key="4">
    <source>
        <dbReference type="EMBL" id="MBP2437241.1"/>
    </source>
</evidence>